<dbReference type="SUPFAM" id="SSF53474">
    <property type="entry name" value="alpha/beta-Hydrolases"/>
    <property type="match status" value="1"/>
</dbReference>
<dbReference type="InterPro" id="IPR052382">
    <property type="entry name" value="ABHD10_acyl-thioesterase"/>
</dbReference>
<sequence>SYILTKKFFINAKKNNILGKPFRFKKPFILIHGIKDKVVSVAMPKKIMGITTGNDVQIHFLKSSDHRLSSKKDLLTINNAINRVLSAI</sequence>
<evidence type="ECO:0008006" key="3">
    <source>
        <dbReference type="Google" id="ProtNLM"/>
    </source>
</evidence>
<name>A0A382Z6R9_9ZZZZ</name>
<feature type="non-terminal residue" evidence="2">
    <location>
        <position position="1"/>
    </location>
</feature>
<gene>
    <name evidence="2" type="ORF">METZ01_LOCUS444058</name>
</gene>
<dbReference type="EMBL" id="UINC01181488">
    <property type="protein sequence ID" value="SVD91204.1"/>
    <property type="molecule type" value="Genomic_DNA"/>
</dbReference>
<evidence type="ECO:0000256" key="1">
    <source>
        <dbReference type="ARBA" id="ARBA00022801"/>
    </source>
</evidence>
<protein>
    <recommendedName>
        <fullName evidence="3">Phospholipase/carboxylesterase/thioesterase domain-containing protein</fullName>
    </recommendedName>
</protein>
<organism evidence="2">
    <name type="scientific">marine metagenome</name>
    <dbReference type="NCBI Taxonomy" id="408172"/>
    <lineage>
        <taxon>unclassified sequences</taxon>
        <taxon>metagenomes</taxon>
        <taxon>ecological metagenomes</taxon>
    </lineage>
</organism>
<dbReference type="AlphaFoldDB" id="A0A382Z6R9"/>
<reference evidence="2" key="1">
    <citation type="submission" date="2018-05" db="EMBL/GenBank/DDBJ databases">
        <authorList>
            <person name="Lanie J.A."/>
            <person name="Ng W.-L."/>
            <person name="Kazmierczak K.M."/>
            <person name="Andrzejewski T.M."/>
            <person name="Davidsen T.M."/>
            <person name="Wayne K.J."/>
            <person name="Tettelin H."/>
            <person name="Glass J.I."/>
            <person name="Rusch D."/>
            <person name="Podicherti R."/>
            <person name="Tsui H.-C.T."/>
            <person name="Winkler M.E."/>
        </authorList>
    </citation>
    <scope>NUCLEOTIDE SEQUENCE</scope>
</reference>
<proteinExistence type="predicted"/>
<dbReference type="GO" id="GO:0004553">
    <property type="term" value="F:hydrolase activity, hydrolyzing O-glycosyl compounds"/>
    <property type="evidence" value="ECO:0007669"/>
    <property type="project" value="TreeGrafter"/>
</dbReference>
<dbReference type="PANTHER" id="PTHR16138:SF7">
    <property type="entry name" value="PALMITOYL-PROTEIN THIOESTERASE ABHD10, MITOCHONDRIAL"/>
    <property type="match status" value="1"/>
</dbReference>
<dbReference type="InterPro" id="IPR029058">
    <property type="entry name" value="AB_hydrolase_fold"/>
</dbReference>
<accession>A0A382Z6R9</accession>
<keyword evidence="1" id="KW-0378">Hydrolase</keyword>
<dbReference type="Gene3D" id="3.40.50.1820">
    <property type="entry name" value="alpha/beta hydrolase"/>
    <property type="match status" value="1"/>
</dbReference>
<dbReference type="PANTHER" id="PTHR16138">
    <property type="entry name" value="MYCOPHENOLIC ACID ACYL-GLUCURONIDE ESTERASE, MITOCHONDRIAL"/>
    <property type="match status" value="1"/>
</dbReference>
<evidence type="ECO:0000313" key="2">
    <source>
        <dbReference type="EMBL" id="SVD91204.1"/>
    </source>
</evidence>